<feature type="region of interest" description="Disordered" evidence="1">
    <location>
        <begin position="153"/>
        <end position="234"/>
    </location>
</feature>
<dbReference type="AlphaFoldDB" id="A0A9P7AB03"/>
<dbReference type="EMBL" id="JABBWE010000103">
    <property type="protein sequence ID" value="KAG1785779.1"/>
    <property type="molecule type" value="Genomic_DNA"/>
</dbReference>
<dbReference type="GeneID" id="64594630"/>
<name>A0A9P7AB03_9AGAM</name>
<dbReference type="RefSeq" id="XP_041153262.1">
    <property type="nucleotide sequence ID" value="XM_041300866.1"/>
</dbReference>
<dbReference type="Proteomes" id="UP000719766">
    <property type="component" value="Unassembled WGS sequence"/>
</dbReference>
<feature type="compositionally biased region" description="Pro residues" evidence="1">
    <location>
        <begin position="106"/>
        <end position="117"/>
    </location>
</feature>
<evidence type="ECO:0000256" key="1">
    <source>
        <dbReference type="SAM" id="MobiDB-lite"/>
    </source>
</evidence>
<reference evidence="2" key="1">
    <citation type="journal article" date="2020" name="New Phytol.">
        <title>Comparative genomics reveals dynamic genome evolution in host specialist ectomycorrhizal fungi.</title>
        <authorList>
            <person name="Lofgren L.A."/>
            <person name="Nguyen N.H."/>
            <person name="Vilgalys R."/>
            <person name="Ruytinx J."/>
            <person name="Liao H.L."/>
            <person name="Branco S."/>
            <person name="Kuo A."/>
            <person name="LaButti K."/>
            <person name="Lipzen A."/>
            <person name="Andreopoulos W."/>
            <person name="Pangilinan J."/>
            <person name="Riley R."/>
            <person name="Hundley H."/>
            <person name="Na H."/>
            <person name="Barry K."/>
            <person name="Grigoriev I.V."/>
            <person name="Stajich J.E."/>
            <person name="Kennedy P.G."/>
        </authorList>
    </citation>
    <scope>NUCLEOTIDE SEQUENCE</scope>
    <source>
        <strain evidence="2">S12</strain>
    </source>
</reference>
<feature type="region of interest" description="Disordered" evidence="1">
    <location>
        <begin position="82"/>
        <end position="123"/>
    </location>
</feature>
<accession>A0A9P7AB03</accession>
<proteinExistence type="predicted"/>
<keyword evidence="3" id="KW-1185">Reference proteome</keyword>
<feature type="compositionally biased region" description="Polar residues" evidence="1">
    <location>
        <begin position="180"/>
        <end position="205"/>
    </location>
</feature>
<evidence type="ECO:0000313" key="2">
    <source>
        <dbReference type="EMBL" id="KAG1785779.1"/>
    </source>
</evidence>
<sequence>MAPLLKHAGPRRYTIPSPLGAGLGEDDLIVLVETVRLYLEYDGHLRAGTASQNPTPFGYNDFALAFNMQLAAEADPSRFTIEGTEGPTISGPSPSIVELVGSDDPAPTPPRTTPRPPEGGRYLTPQCAELMEEALWMNLKSAKKKCEWRERSIAERKVKRSKSEVSGRAMGERTYPPDNQAGTSRPASTTPNLRPSTPLASNNEQGHAMEVEEDTRRTGKGKKTSEERPRKTQK</sequence>
<organism evidence="2 3">
    <name type="scientific">Suillus plorans</name>
    <dbReference type="NCBI Taxonomy" id="116603"/>
    <lineage>
        <taxon>Eukaryota</taxon>
        <taxon>Fungi</taxon>
        <taxon>Dikarya</taxon>
        <taxon>Basidiomycota</taxon>
        <taxon>Agaricomycotina</taxon>
        <taxon>Agaricomycetes</taxon>
        <taxon>Agaricomycetidae</taxon>
        <taxon>Boletales</taxon>
        <taxon>Suillineae</taxon>
        <taxon>Suillaceae</taxon>
        <taxon>Suillus</taxon>
    </lineage>
</organism>
<feature type="compositionally biased region" description="Basic and acidic residues" evidence="1">
    <location>
        <begin position="153"/>
        <end position="165"/>
    </location>
</feature>
<comment type="caution">
    <text evidence="2">The sequence shown here is derived from an EMBL/GenBank/DDBJ whole genome shotgun (WGS) entry which is preliminary data.</text>
</comment>
<feature type="compositionally biased region" description="Basic and acidic residues" evidence="1">
    <location>
        <begin position="207"/>
        <end position="234"/>
    </location>
</feature>
<evidence type="ECO:0000313" key="3">
    <source>
        <dbReference type="Proteomes" id="UP000719766"/>
    </source>
</evidence>
<gene>
    <name evidence="2" type="ORF">HD556DRAFT_1313957</name>
</gene>
<protein>
    <submittedName>
        <fullName evidence="2">Uncharacterized protein</fullName>
    </submittedName>
</protein>
<dbReference type="OrthoDB" id="2691107at2759"/>